<dbReference type="AlphaFoldDB" id="A0A1M5YJQ5"/>
<evidence type="ECO:0000313" key="3">
    <source>
        <dbReference type="Proteomes" id="UP000184241"/>
    </source>
</evidence>
<proteinExistence type="predicted"/>
<evidence type="ECO:0000259" key="1">
    <source>
        <dbReference type="SMART" id="SM00481"/>
    </source>
</evidence>
<dbReference type="NCBIfam" id="NF006702">
    <property type="entry name" value="PRK09248.1"/>
    <property type="match status" value="1"/>
</dbReference>
<dbReference type="Gene3D" id="3.20.20.140">
    <property type="entry name" value="Metal-dependent hydrolases"/>
    <property type="match status" value="1"/>
</dbReference>
<sequence>MKYVVDTHTHTIDSGHAYSTWLENIKWASENGVKVLATTEHGPAMPGGPHIFFFNNLKVLPREMYDVIHLRGCEANIVDFEGNIDIPMETQNKLDLIIASLHDVVIESGTEEQNTNALLNVMENPKVDILGHIGNPQFPICIEKVIKKAKEKNKIIEVNNSSFRSRPGSEKNCKKVIELCKKYEVNIIVSSDAHVCTQIGKFDVAHELLQEISFPEELIMNTNKDKIINYLVKKNKLKDI</sequence>
<dbReference type="CDD" id="cd07437">
    <property type="entry name" value="PHP_HisPPase_Ycdx_like"/>
    <property type="match status" value="1"/>
</dbReference>
<dbReference type="SMART" id="SM00481">
    <property type="entry name" value="POLIIIAc"/>
    <property type="match status" value="1"/>
</dbReference>
<feature type="domain" description="Polymerase/histidinol phosphatase N-terminal" evidence="1">
    <location>
        <begin position="5"/>
        <end position="79"/>
    </location>
</feature>
<dbReference type="SUPFAM" id="SSF89550">
    <property type="entry name" value="PHP domain-like"/>
    <property type="match status" value="1"/>
</dbReference>
<gene>
    <name evidence="2" type="ORF">SAMN02745941_02071</name>
</gene>
<dbReference type="PANTHER" id="PTHR36928">
    <property type="entry name" value="PHOSPHATASE YCDX-RELATED"/>
    <property type="match status" value="1"/>
</dbReference>
<name>A0A1M5YJQ5_9CLOT</name>
<dbReference type="Proteomes" id="UP000184241">
    <property type="component" value="Unassembled WGS sequence"/>
</dbReference>
<keyword evidence="2" id="KW-0378">Hydrolase</keyword>
<dbReference type="InterPro" id="IPR050243">
    <property type="entry name" value="PHP_phosphatase"/>
</dbReference>
<dbReference type="PANTHER" id="PTHR36928:SF1">
    <property type="entry name" value="PHOSPHATASE YCDX-RELATED"/>
    <property type="match status" value="1"/>
</dbReference>
<reference evidence="2 3" key="1">
    <citation type="submission" date="2016-11" db="EMBL/GenBank/DDBJ databases">
        <authorList>
            <person name="Jaros S."/>
            <person name="Januszkiewicz K."/>
            <person name="Wedrychowicz H."/>
        </authorList>
    </citation>
    <scope>NUCLEOTIDE SEQUENCE [LARGE SCALE GENOMIC DNA]</scope>
    <source>
        <strain evidence="2 3">DSM 6191</strain>
    </source>
</reference>
<dbReference type="Pfam" id="PF02811">
    <property type="entry name" value="PHP"/>
    <property type="match status" value="1"/>
</dbReference>
<dbReference type="InterPro" id="IPR003141">
    <property type="entry name" value="Pol/His_phosphatase_N"/>
</dbReference>
<dbReference type="EMBL" id="FQXU01000006">
    <property type="protein sequence ID" value="SHI12245.1"/>
    <property type="molecule type" value="Genomic_DNA"/>
</dbReference>
<organism evidence="2 3">
    <name type="scientific">Clostridium intestinale DSM 6191</name>
    <dbReference type="NCBI Taxonomy" id="1121320"/>
    <lineage>
        <taxon>Bacteria</taxon>
        <taxon>Bacillati</taxon>
        <taxon>Bacillota</taxon>
        <taxon>Clostridia</taxon>
        <taxon>Eubacteriales</taxon>
        <taxon>Clostridiaceae</taxon>
        <taxon>Clostridium</taxon>
    </lineage>
</organism>
<accession>A0A1M5YJQ5</accession>
<protein>
    <submittedName>
        <fullName evidence="2">Putative hydrolase</fullName>
    </submittedName>
</protein>
<dbReference type="RefSeq" id="WP_073019199.1">
    <property type="nucleotide sequence ID" value="NZ_FQXU01000006.1"/>
</dbReference>
<dbReference type="InterPro" id="IPR004013">
    <property type="entry name" value="PHP_dom"/>
</dbReference>
<evidence type="ECO:0000313" key="2">
    <source>
        <dbReference type="EMBL" id="SHI12245.1"/>
    </source>
</evidence>
<dbReference type="GO" id="GO:0008270">
    <property type="term" value="F:zinc ion binding"/>
    <property type="evidence" value="ECO:0007669"/>
    <property type="project" value="TreeGrafter"/>
</dbReference>
<dbReference type="GO" id="GO:0005829">
    <property type="term" value="C:cytosol"/>
    <property type="evidence" value="ECO:0007669"/>
    <property type="project" value="TreeGrafter"/>
</dbReference>
<dbReference type="GO" id="GO:0042578">
    <property type="term" value="F:phosphoric ester hydrolase activity"/>
    <property type="evidence" value="ECO:0007669"/>
    <property type="project" value="TreeGrafter"/>
</dbReference>
<dbReference type="InterPro" id="IPR016195">
    <property type="entry name" value="Pol/histidinol_Pase-like"/>
</dbReference>